<accession>A0A372EEU4</accession>
<dbReference type="GO" id="GO:0016301">
    <property type="term" value="F:kinase activity"/>
    <property type="evidence" value="ECO:0007669"/>
    <property type="project" value="UniProtKB-KW"/>
</dbReference>
<evidence type="ECO:0000256" key="1">
    <source>
        <dbReference type="ARBA" id="ARBA00022679"/>
    </source>
</evidence>
<evidence type="ECO:0000256" key="3">
    <source>
        <dbReference type="ARBA" id="ARBA00022777"/>
    </source>
</evidence>
<evidence type="ECO:0000256" key="2">
    <source>
        <dbReference type="ARBA" id="ARBA00022741"/>
    </source>
</evidence>
<dbReference type="InterPro" id="IPR045540">
    <property type="entry name" value="YegS/DAGK_C"/>
</dbReference>
<dbReference type="InterPro" id="IPR017438">
    <property type="entry name" value="ATP-NAD_kinase_N"/>
</dbReference>
<feature type="domain" description="DAGKc" evidence="5">
    <location>
        <begin position="1"/>
        <end position="123"/>
    </location>
</feature>
<keyword evidence="3 6" id="KW-0418">Kinase</keyword>
<dbReference type="RefSeq" id="WP_116960783.1">
    <property type="nucleotide sequence ID" value="NZ_QVLS01000014.1"/>
</dbReference>
<dbReference type="PANTHER" id="PTHR12358:SF106">
    <property type="entry name" value="LIPID KINASE YEGS"/>
    <property type="match status" value="1"/>
</dbReference>
<dbReference type="SUPFAM" id="SSF111331">
    <property type="entry name" value="NAD kinase/diacylglycerol kinase-like"/>
    <property type="match status" value="1"/>
</dbReference>
<gene>
    <name evidence="6" type="ORF">DY262_19775</name>
</gene>
<keyword evidence="2" id="KW-0547">Nucleotide-binding</keyword>
<evidence type="ECO:0000256" key="4">
    <source>
        <dbReference type="ARBA" id="ARBA00022840"/>
    </source>
</evidence>
<name>A0A372EEU4_9BURK</name>
<dbReference type="PANTHER" id="PTHR12358">
    <property type="entry name" value="SPHINGOSINE KINASE"/>
    <property type="match status" value="1"/>
</dbReference>
<evidence type="ECO:0000259" key="5">
    <source>
        <dbReference type="PROSITE" id="PS50146"/>
    </source>
</evidence>
<proteinExistence type="predicted"/>
<dbReference type="Pfam" id="PF19279">
    <property type="entry name" value="YegS_C"/>
    <property type="match status" value="1"/>
</dbReference>
<dbReference type="InterPro" id="IPR016064">
    <property type="entry name" value="NAD/diacylglycerol_kinase_sf"/>
</dbReference>
<dbReference type="GO" id="GO:0005524">
    <property type="term" value="F:ATP binding"/>
    <property type="evidence" value="ECO:0007669"/>
    <property type="project" value="UniProtKB-KW"/>
</dbReference>
<keyword evidence="7" id="KW-1185">Reference proteome</keyword>
<organism evidence="6 7">
    <name type="scientific">Hydrogenophaga borbori</name>
    <dbReference type="NCBI Taxonomy" id="2294117"/>
    <lineage>
        <taxon>Bacteria</taxon>
        <taxon>Pseudomonadati</taxon>
        <taxon>Pseudomonadota</taxon>
        <taxon>Betaproteobacteria</taxon>
        <taxon>Burkholderiales</taxon>
        <taxon>Comamonadaceae</taxon>
        <taxon>Hydrogenophaga</taxon>
    </lineage>
</organism>
<dbReference type="EMBL" id="QVLS01000014">
    <property type="protein sequence ID" value="RFP76903.1"/>
    <property type="molecule type" value="Genomic_DNA"/>
</dbReference>
<keyword evidence="4" id="KW-0067">ATP-binding</keyword>
<dbReference type="AlphaFoldDB" id="A0A372EEU4"/>
<evidence type="ECO:0000313" key="6">
    <source>
        <dbReference type="EMBL" id="RFP76903.1"/>
    </source>
</evidence>
<keyword evidence="1" id="KW-0808">Transferase</keyword>
<reference evidence="6 7" key="1">
    <citation type="submission" date="2018-08" db="EMBL/GenBank/DDBJ databases">
        <title>Hydrogenophaga sp. LA-38 isolated from sludge.</title>
        <authorList>
            <person name="Im W.-T."/>
        </authorList>
    </citation>
    <scope>NUCLEOTIDE SEQUENCE [LARGE SCALE GENOMIC DNA]</scope>
    <source>
        <strain evidence="6 7">LA-38</strain>
    </source>
</reference>
<protein>
    <submittedName>
        <fullName evidence="6">Diacylglycerol kinase family lipid kinase</fullName>
    </submittedName>
</protein>
<dbReference type="InterPro" id="IPR001206">
    <property type="entry name" value="Diacylglycerol_kinase_cat_dom"/>
</dbReference>
<dbReference type="InterPro" id="IPR050187">
    <property type="entry name" value="Lipid_Phosphate_FormReg"/>
</dbReference>
<dbReference type="SMART" id="SM00046">
    <property type="entry name" value="DAGKc"/>
    <property type="match status" value="1"/>
</dbReference>
<dbReference type="PROSITE" id="PS50146">
    <property type="entry name" value="DAGK"/>
    <property type="match status" value="1"/>
</dbReference>
<dbReference type="Gene3D" id="2.60.200.40">
    <property type="match status" value="1"/>
</dbReference>
<sequence length="297" mass="31315">MRAVLVNPAARAGRAPALLPELRRALPADVTLHVPDSADAALAVLHALPPGSRVVAVGGDGTLHRWLPALIARDHELGLVPLGSGNDVARALGLGGEAPLTWLSHALNAPPSFMDLGLALWHDGQGRPHETPFISSLSAGFDAAVARRAIDGPARLRGLPRYLWATLRELAALRTWALDITVDGEHLHSGPALFAASLNTPSFGGGMPATPGARTHDGLLNLLLAGPFTRGGALRMLPRLLRGRHLGHPRIHTQAFEALLILARGDLPLAADGEWLGFARSVQVVVRPSALRVVRKG</sequence>
<dbReference type="GO" id="GO:0005886">
    <property type="term" value="C:plasma membrane"/>
    <property type="evidence" value="ECO:0007669"/>
    <property type="project" value="TreeGrafter"/>
</dbReference>
<dbReference type="Gene3D" id="3.40.50.10330">
    <property type="entry name" value="Probable inorganic polyphosphate/atp-NAD kinase, domain 1"/>
    <property type="match status" value="1"/>
</dbReference>
<dbReference type="Pfam" id="PF00781">
    <property type="entry name" value="DAGK_cat"/>
    <property type="match status" value="1"/>
</dbReference>
<dbReference type="Proteomes" id="UP000261931">
    <property type="component" value="Unassembled WGS sequence"/>
</dbReference>
<evidence type="ECO:0000313" key="7">
    <source>
        <dbReference type="Proteomes" id="UP000261931"/>
    </source>
</evidence>
<comment type="caution">
    <text evidence="6">The sequence shown here is derived from an EMBL/GenBank/DDBJ whole genome shotgun (WGS) entry which is preliminary data.</text>
</comment>